<gene>
    <name evidence="9" type="ORF">J4H91_04170</name>
</gene>
<sequence>MTATLMTLLLSGVILLAAIGGPWVVRQAAPALASAPRFAAFALTASALLWIAALVALGPVVAWMSNGPAWLPDQAAEICGRCLSAASPFGRSAVTLGVPAVVPLALPALGIIAVLAGLTRELWRVRRSQAALAAAILSSSKTTTIQGRRVRVTPESKPHAFSLPRRHGGIVISRGAVAALSSDELAAVLEHEWAHLSQRHHLWLTVLNGATGWFRWIPFIRAIRETVPHYFEIAADEAAKRKTGTTSLAGALLKLGQPGTPETSSPVVAHAALHAAGPERIRHLLGQPRPPASVALAAAALAYAFMLAAATIAVHWPYLLALLTGC</sequence>
<organism evidence="9 10">
    <name type="scientific">Leucobacter ruminantium</name>
    <dbReference type="NCBI Taxonomy" id="1289170"/>
    <lineage>
        <taxon>Bacteria</taxon>
        <taxon>Bacillati</taxon>
        <taxon>Actinomycetota</taxon>
        <taxon>Actinomycetes</taxon>
        <taxon>Micrococcales</taxon>
        <taxon>Microbacteriaceae</taxon>
        <taxon>Leucobacter</taxon>
    </lineage>
</organism>
<keyword evidence="7" id="KW-0812">Transmembrane</keyword>
<dbReference type="Proteomes" id="UP000664398">
    <property type="component" value="Unassembled WGS sequence"/>
</dbReference>
<comment type="similarity">
    <text evidence="6">Belongs to the peptidase M48 family.</text>
</comment>
<dbReference type="Gene3D" id="3.30.2010.10">
    <property type="entry name" value="Metalloproteases ('zincins'), catalytic domain"/>
    <property type="match status" value="1"/>
</dbReference>
<feature type="transmembrane region" description="Helical" evidence="7">
    <location>
        <begin position="6"/>
        <end position="26"/>
    </location>
</feature>
<dbReference type="CDD" id="cd07326">
    <property type="entry name" value="M56_BlaR1_MecR1_like"/>
    <property type="match status" value="1"/>
</dbReference>
<evidence type="ECO:0000313" key="9">
    <source>
        <dbReference type="EMBL" id="MBO1804514.1"/>
    </source>
</evidence>
<feature type="transmembrane region" description="Helical" evidence="7">
    <location>
        <begin position="38"/>
        <end position="64"/>
    </location>
</feature>
<name>A0A939LTK7_9MICO</name>
<keyword evidence="5 6" id="KW-0482">Metalloprotease</keyword>
<evidence type="ECO:0000259" key="8">
    <source>
        <dbReference type="Pfam" id="PF01435"/>
    </source>
</evidence>
<evidence type="ECO:0000256" key="5">
    <source>
        <dbReference type="ARBA" id="ARBA00023049"/>
    </source>
</evidence>
<keyword evidence="2" id="KW-0479">Metal-binding</keyword>
<feature type="domain" description="Peptidase M48" evidence="8">
    <location>
        <begin position="144"/>
        <end position="206"/>
    </location>
</feature>
<keyword evidence="7" id="KW-1133">Transmembrane helix</keyword>
<keyword evidence="3 6" id="KW-0378">Hydrolase</keyword>
<keyword evidence="7" id="KW-0472">Membrane</keyword>
<dbReference type="PANTHER" id="PTHR34978">
    <property type="entry name" value="POSSIBLE SENSOR-TRANSDUCER PROTEIN BLAR"/>
    <property type="match status" value="1"/>
</dbReference>
<dbReference type="RefSeq" id="WP_208044993.1">
    <property type="nucleotide sequence ID" value="NZ_JAGDYL010000005.1"/>
</dbReference>
<dbReference type="InterPro" id="IPR052173">
    <property type="entry name" value="Beta-lactam_resp_regulator"/>
</dbReference>
<keyword evidence="1 6" id="KW-0645">Protease</keyword>
<dbReference type="PANTHER" id="PTHR34978:SF3">
    <property type="entry name" value="SLR0241 PROTEIN"/>
    <property type="match status" value="1"/>
</dbReference>
<proteinExistence type="inferred from homology"/>
<feature type="transmembrane region" description="Helical" evidence="7">
    <location>
        <begin position="96"/>
        <end position="118"/>
    </location>
</feature>
<dbReference type="InterPro" id="IPR001915">
    <property type="entry name" value="Peptidase_M48"/>
</dbReference>
<dbReference type="Pfam" id="PF01435">
    <property type="entry name" value="Peptidase_M48"/>
    <property type="match status" value="1"/>
</dbReference>
<dbReference type="AlphaFoldDB" id="A0A939LTK7"/>
<evidence type="ECO:0000256" key="4">
    <source>
        <dbReference type="ARBA" id="ARBA00022833"/>
    </source>
</evidence>
<dbReference type="EMBL" id="JAGDYL010000005">
    <property type="protein sequence ID" value="MBO1804514.1"/>
    <property type="molecule type" value="Genomic_DNA"/>
</dbReference>
<evidence type="ECO:0000256" key="2">
    <source>
        <dbReference type="ARBA" id="ARBA00022723"/>
    </source>
</evidence>
<keyword evidence="10" id="KW-1185">Reference proteome</keyword>
<accession>A0A939LTK7</accession>
<evidence type="ECO:0000256" key="3">
    <source>
        <dbReference type="ARBA" id="ARBA00022801"/>
    </source>
</evidence>
<comment type="cofactor">
    <cofactor evidence="6">
        <name>Zn(2+)</name>
        <dbReference type="ChEBI" id="CHEBI:29105"/>
    </cofactor>
    <text evidence="6">Binds 1 zinc ion per subunit.</text>
</comment>
<evidence type="ECO:0000256" key="7">
    <source>
        <dbReference type="SAM" id="Phobius"/>
    </source>
</evidence>
<evidence type="ECO:0000256" key="1">
    <source>
        <dbReference type="ARBA" id="ARBA00022670"/>
    </source>
</evidence>
<evidence type="ECO:0000313" key="10">
    <source>
        <dbReference type="Proteomes" id="UP000664398"/>
    </source>
</evidence>
<keyword evidence="4 6" id="KW-0862">Zinc</keyword>
<dbReference type="GO" id="GO:0006508">
    <property type="term" value="P:proteolysis"/>
    <property type="evidence" value="ECO:0007669"/>
    <property type="project" value="UniProtKB-KW"/>
</dbReference>
<protein>
    <submittedName>
        <fullName evidence="9">M56 family metallopeptidase</fullName>
    </submittedName>
</protein>
<reference evidence="9" key="1">
    <citation type="submission" date="2021-03" db="EMBL/GenBank/DDBJ databases">
        <title>Leucobacter chromiisoli sp. nov., isolated from chromium-containing soil of chemical plant.</title>
        <authorList>
            <person name="Xu Z."/>
        </authorList>
    </citation>
    <scope>NUCLEOTIDE SEQUENCE</scope>
    <source>
        <strain evidence="9">A2</strain>
    </source>
</reference>
<dbReference type="GO" id="GO:0004222">
    <property type="term" value="F:metalloendopeptidase activity"/>
    <property type="evidence" value="ECO:0007669"/>
    <property type="project" value="InterPro"/>
</dbReference>
<dbReference type="GO" id="GO:0046872">
    <property type="term" value="F:metal ion binding"/>
    <property type="evidence" value="ECO:0007669"/>
    <property type="project" value="UniProtKB-KW"/>
</dbReference>
<feature type="transmembrane region" description="Helical" evidence="7">
    <location>
        <begin position="292"/>
        <end position="316"/>
    </location>
</feature>
<comment type="caution">
    <text evidence="9">The sequence shown here is derived from an EMBL/GenBank/DDBJ whole genome shotgun (WGS) entry which is preliminary data.</text>
</comment>
<evidence type="ECO:0000256" key="6">
    <source>
        <dbReference type="RuleBase" id="RU003983"/>
    </source>
</evidence>